<evidence type="ECO:0000313" key="3">
    <source>
        <dbReference type="Proteomes" id="UP000834503"/>
    </source>
</evidence>
<gene>
    <name evidence="1" type="ORF">GHA_04526</name>
    <name evidence="2" type="ORF">TML_06022</name>
</gene>
<dbReference type="Proteomes" id="UP000834503">
    <property type="component" value="Unassembled WGS sequence"/>
</dbReference>
<protein>
    <submittedName>
        <fullName evidence="1">Uncharacterized protein</fullName>
    </submittedName>
</protein>
<dbReference type="EMBL" id="CAIIUA010000005">
    <property type="protein sequence ID" value="CAC9266558.1"/>
    <property type="molecule type" value="Genomic_DNA"/>
</dbReference>
<name>A0A9N8CXF3_9ENTR</name>
<sequence>MARKTPPHLERALSRVKAYVLRYPNGVEESDLYKVDSFSVLSKKERQQLVGIIESTSALHVTRSGKPGKEKLWFQHMRFAGIPEDKVSLLPAASVVPAQPTVTEVVNSWREEAPPKHQCMSCGTSKPLSEFPDNNGKPLETCSHCLKRLREETMLAKHPTHQQSSDPLAGFTPEQLLKISEMALSRAKEAKEAQTARDAITKQLEPVRREVLQAHQKVTKAFDTMVDGMAELDKAMAKLRGFKVEI</sequence>
<dbReference type="EMBL" id="CAHPQX010000026">
    <property type="protein sequence ID" value="CAB5590553.1"/>
    <property type="molecule type" value="Genomic_DNA"/>
</dbReference>
<proteinExistence type="predicted"/>
<dbReference type="Proteomes" id="UP000837205">
    <property type="component" value="Unassembled WGS sequence"/>
</dbReference>
<reference evidence="1" key="1">
    <citation type="submission" date="2020-05" db="EMBL/GenBank/DDBJ databases">
        <authorList>
            <person name="Delgado-Blas J."/>
        </authorList>
    </citation>
    <scope>NUCLEOTIDE SEQUENCE</scope>
    <source>
        <strain evidence="1">BB1459</strain>
        <strain evidence="2">BB1480</strain>
    </source>
</reference>
<evidence type="ECO:0000313" key="2">
    <source>
        <dbReference type="EMBL" id="CAC9266558.1"/>
    </source>
</evidence>
<keyword evidence="4" id="KW-1185">Reference proteome</keyword>
<evidence type="ECO:0000313" key="4">
    <source>
        <dbReference type="Proteomes" id="UP000837205"/>
    </source>
</evidence>
<accession>A0A9N8CXF3</accession>
<dbReference type="RefSeq" id="WP_239177777.1">
    <property type="nucleotide sequence ID" value="NZ_CAHPQT010000019.1"/>
</dbReference>
<comment type="caution">
    <text evidence="1">The sequence shown here is derived from an EMBL/GenBank/DDBJ whole genome shotgun (WGS) entry which is preliminary data.</text>
</comment>
<organism evidence="1 3">
    <name type="scientific">Citrobacter werkmanii</name>
    <dbReference type="NCBI Taxonomy" id="67827"/>
    <lineage>
        <taxon>Bacteria</taxon>
        <taxon>Pseudomonadati</taxon>
        <taxon>Pseudomonadota</taxon>
        <taxon>Gammaproteobacteria</taxon>
        <taxon>Enterobacterales</taxon>
        <taxon>Enterobacteriaceae</taxon>
        <taxon>Citrobacter</taxon>
        <taxon>Citrobacter freundii complex</taxon>
    </lineage>
</organism>
<evidence type="ECO:0000313" key="1">
    <source>
        <dbReference type="EMBL" id="CAB5590553.1"/>
    </source>
</evidence>
<dbReference type="AlphaFoldDB" id="A0A9N8CXF3"/>